<proteinExistence type="predicted"/>
<keyword evidence="3" id="KW-1185">Reference proteome</keyword>
<name>A0A518CM60_9PLAN</name>
<feature type="transmembrane region" description="Helical" evidence="1">
    <location>
        <begin position="125"/>
        <end position="146"/>
    </location>
</feature>
<protein>
    <submittedName>
        <fullName evidence="2">ABC-2 type transporter</fullName>
    </submittedName>
</protein>
<organism evidence="2 3">
    <name type="scientific">Polystyrenella longa</name>
    <dbReference type="NCBI Taxonomy" id="2528007"/>
    <lineage>
        <taxon>Bacteria</taxon>
        <taxon>Pseudomonadati</taxon>
        <taxon>Planctomycetota</taxon>
        <taxon>Planctomycetia</taxon>
        <taxon>Planctomycetales</taxon>
        <taxon>Planctomycetaceae</taxon>
        <taxon>Polystyrenella</taxon>
    </lineage>
</organism>
<dbReference type="AlphaFoldDB" id="A0A518CM60"/>
<sequence length="283" mass="32536">MSIAARSRTIGTILRICIEERLVYRGDFAFATLLRFFPIITQIFLWGAIYGVWSGSSQKTELNGYTFPNMVAYYLFAMLGRAFSSMPGLATGISRDVRDGTIKKYLTQPIDMLGYLFWHRVAHKIVYYVMATGPFLLVFFLCRAYLPGWPDGFTICAWILSLMMAFMVGFLIEALIGMISFWFLEVSSLLFIYMMFNFFLSGHMIPLDWIPDPWGTWMKMLPLKYLAYFPASIMLTDPSGAPKYTHAELINELSIEAMWIFILLVLNRIAYHRGTRRYGAFGG</sequence>
<evidence type="ECO:0000256" key="1">
    <source>
        <dbReference type="SAM" id="Phobius"/>
    </source>
</evidence>
<evidence type="ECO:0000313" key="2">
    <source>
        <dbReference type="EMBL" id="QDU80316.1"/>
    </source>
</evidence>
<keyword evidence="1" id="KW-1133">Transmembrane helix</keyword>
<dbReference type="OrthoDB" id="8582979at2"/>
<dbReference type="InterPro" id="IPR010390">
    <property type="entry name" value="ABC-2_transporter-like"/>
</dbReference>
<dbReference type="RefSeq" id="WP_144995605.1">
    <property type="nucleotide sequence ID" value="NZ_CP036281.1"/>
</dbReference>
<accession>A0A518CM60</accession>
<reference evidence="2 3" key="1">
    <citation type="submission" date="2019-02" db="EMBL/GenBank/DDBJ databases">
        <title>Deep-cultivation of Planctomycetes and their phenomic and genomic characterization uncovers novel biology.</title>
        <authorList>
            <person name="Wiegand S."/>
            <person name="Jogler M."/>
            <person name="Boedeker C."/>
            <person name="Pinto D."/>
            <person name="Vollmers J."/>
            <person name="Rivas-Marin E."/>
            <person name="Kohn T."/>
            <person name="Peeters S.H."/>
            <person name="Heuer A."/>
            <person name="Rast P."/>
            <person name="Oberbeckmann S."/>
            <person name="Bunk B."/>
            <person name="Jeske O."/>
            <person name="Meyerdierks A."/>
            <person name="Storesund J.E."/>
            <person name="Kallscheuer N."/>
            <person name="Luecker S."/>
            <person name="Lage O.M."/>
            <person name="Pohl T."/>
            <person name="Merkel B.J."/>
            <person name="Hornburger P."/>
            <person name="Mueller R.-W."/>
            <person name="Bruemmer F."/>
            <person name="Labrenz M."/>
            <person name="Spormann A.M."/>
            <person name="Op den Camp H."/>
            <person name="Overmann J."/>
            <person name="Amann R."/>
            <person name="Jetten M.S.M."/>
            <person name="Mascher T."/>
            <person name="Medema M.H."/>
            <person name="Devos D.P."/>
            <person name="Kaster A.-K."/>
            <person name="Ovreas L."/>
            <person name="Rohde M."/>
            <person name="Galperin M.Y."/>
            <person name="Jogler C."/>
        </authorList>
    </citation>
    <scope>NUCLEOTIDE SEQUENCE [LARGE SCALE GENOMIC DNA]</scope>
    <source>
        <strain evidence="2 3">Pla110</strain>
    </source>
</reference>
<dbReference type="KEGG" id="plon:Pla110_20430"/>
<feature type="transmembrane region" description="Helical" evidence="1">
    <location>
        <begin position="73"/>
        <end position="94"/>
    </location>
</feature>
<dbReference type="PANTHER" id="PTHR36832:SF1">
    <property type="entry name" value="SLR1174 PROTEIN"/>
    <property type="match status" value="1"/>
</dbReference>
<gene>
    <name evidence="2" type="ORF">Pla110_20430</name>
</gene>
<evidence type="ECO:0000313" key="3">
    <source>
        <dbReference type="Proteomes" id="UP000317178"/>
    </source>
</evidence>
<keyword evidence="1" id="KW-0472">Membrane</keyword>
<dbReference type="Proteomes" id="UP000317178">
    <property type="component" value="Chromosome"/>
</dbReference>
<feature type="transmembrane region" description="Helical" evidence="1">
    <location>
        <begin position="253"/>
        <end position="271"/>
    </location>
</feature>
<dbReference type="Pfam" id="PF06182">
    <property type="entry name" value="ABC2_membrane_6"/>
    <property type="match status" value="1"/>
</dbReference>
<dbReference type="PANTHER" id="PTHR36832">
    <property type="entry name" value="SLR1174 PROTEIN-RELATED"/>
    <property type="match status" value="1"/>
</dbReference>
<dbReference type="EMBL" id="CP036281">
    <property type="protein sequence ID" value="QDU80316.1"/>
    <property type="molecule type" value="Genomic_DNA"/>
</dbReference>
<keyword evidence="1" id="KW-0812">Transmembrane</keyword>
<feature type="transmembrane region" description="Helical" evidence="1">
    <location>
        <begin position="179"/>
        <end position="200"/>
    </location>
</feature>
<feature type="transmembrane region" description="Helical" evidence="1">
    <location>
        <begin position="28"/>
        <end position="53"/>
    </location>
</feature>